<dbReference type="PANTHER" id="PTHR24221">
    <property type="entry name" value="ATP-BINDING CASSETTE SUB-FAMILY B"/>
    <property type="match status" value="1"/>
</dbReference>
<protein>
    <submittedName>
        <fullName evidence="10">ABC transporter ATP-binding protein/permease</fullName>
    </submittedName>
</protein>
<dbReference type="RefSeq" id="WP_249491973.1">
    <property type="nucleotide sequence ID" value="NZ_JAMCCK010000041.1"/>
</dbReference>
<dbReference type="InterPro" id="IPR017871">
    <property type="entry name" value="ABC_transporter-like_CS"/>
</dbReference>
<dbReference type="PROSITE" id="PS50893">
    <property type="entry name" value="ABC_TRANSPORTER_2"/>
    <property type="match status" value="1"/>
</dbReference>
<evidence type="ECO:0000259" key="8">
    <source>
        <dbReference type="PROSITE" id="PS50893"/>
    </source>
</evidence>
<keyword evidence="2 7" id="KW-0812">Transmembrane</keyword>
<dbReference type="InterPro" id="IPR011527">
    <property type="entry name" value="ABC1_TM_dom"/>
</dbReference>
<feature type="domain" description="ABC transporter" evidence="8">
    <location>
        <begin position="346"/>
        <end position="596"/>
    </location>
</feature>
<sequence>MTTATSPAGRRLAVAASLARRAAPGTLGLHLALTLLAAGLPVAATWLTKLLLDGLVGTATTGHLLTLGTALALTGMAAGAQPHVTQYLRGELDRRIGLLAQDEVFRAVEGFTGLRRFEDPAFLDRLRLAQRSGGSPYANQALDGLLGAARAVVTVVGFLGSLLVLSPPMAAVVLCAGVPALLAQVLLSRRRARMLWDLGPVERREMFYGDLLSTVEAAKEIRLFGTGRFFRERMTGEKRTANAAKRSVDRGEVRTQGLLALLAAAVSGGGLLWAVAAARTGALTPGDVTVFVAAVAGVQGALASLAAEAANAHQALLLLDHHVAVTSAGPDLVRARGEVPPLRSGIELRDVWFRYSPDHPWVLRGVDLRIPHGSALALVGLNGAGKSTLVKLLCRFYDPTRGAILWDGTDLRELDVSRLRERIGAVFQDYMHYDLTAHENIALGDLAALDDEERLRAAAARAGIHDRLARLPYGYRTLLSRMFFMDTEKDDPENGVLLSGGEWQRVALARAFLRDARDLMILDEPSAGLDAEAEHEIHTSLRHARQGRTSLLISHRLGAVREADRIVVLAEGRVAEQGTHAALLAQGGPYARLFGLQAEGYRGASDDTAALTGGGS</sequence>
<dbReference type="EMBL" id="JAMCCK010000041">
    <property type="protein sequence ID" value="MCL3997062.1"/>
    <property type="molecule type" value="Genomic_DNA"/>
</dbReference>
<dbReference type="PANTHER" id="PTHR24221:SF654">
    <property type="entry name" value="ATP-BINDING CASSETTE SUB-FAMILY B MEMBER 6"/>
    <property type="match status" value="1"/>
</dbReference>
<keyword evidence="3" id="KW-0547">Nucleotide-binding</keyword>
<evidence type="ECO:0000313" key="10">
    <source>
        <dbReference type="EMBL" id="MCL3997062.1"/>
    </source>
</evidence>
<comment type="caution">
    <text evidence="10">The sequence shown here is derived from an EMBL/GenBank/DDBJ whole genome shotgun (WGS) entry which is preliminary data.</text>
</comment>
<dbReference type="Gene3D" id="1.20.1560.10">
    <property type="entry name" value="ABC transporter type 1, transmembrane domain"/>
    <property type="match status" value="1"/>
</dbReference>
<feature type="domain" description="ABC transmembrane type-1" evidence="9">
    <location>
        <begin position="31"/>
        <end position="314"/>
    </location>
</feature>
<dbReference type="PROSITE" id="PS00211">
    <property type="entry name" value="ABC_TRANSPORTER_1"/>
    <property type="match status" value="1"/>
</dbReference>
<dbReference type="PROSITE" id="PS50929">
    <property type="entry name" value="ABC_TM1F"/>
    <property type="match status" value="1"/>
</dbReference>
<evidence type="ECO:0000313" key="11">
    <source>
        <dbReference type="Proteomes" id="UP001202052"/>
    </source>
</evidence>
<reference evidence="10 11" key="1">
    <citation type="submission" date="2022-05" db="EMBL/GenBank/DDBJ databases">
        <title>Genome Resource of Streptomyces lavenduligriseus GA1-1, a Strain with Broad-Spectrum Antifungal Activity against Phytopathogenic Fungi.</title>
        <authorList>
            <person name="Qi D."/>
        </authorList>
    </citation>
    <scope>NUCLEOTIDE SEQUENCE [LARGE SCALE GENOMIC DNA]</scope>
    <source>
        <strain evidence="10 11">GA1-1</strain>
    </source>
</reference>
<dbReference type="Gene3D" id="3.40.50.300">
    <property type="entry name" value="P-loop containing nucleotide triphosphate hydrolases"/>
    <property type="match status" value="1"/>
</dbReference>
<dbReference type="InterPro" id="IPR003593">
    <property type="entry name" value="AAA+_ATPase"/>
</dbReference>
<accession>A0ABT0NZZ7</accession>
<feature type="transmembrane region" description="Helical" evidence="7">
    <location>
        <begin position="27"/>
        <end position="48"/>
    </location>
</feature>
<dbReference type="GO" id="GO:0005524">
    <property type="term" value="F:ATP binding"/>
    <property type="evidence" value="ECO:0007669"/>
    <property type="project" value="UniProtKB-KW"/>
</dbReference>
<feature type="transmembrane region" description="Helical" evidence="7">
    <location>
        <begin position="141"/>
        <end position="163"/>
    </location>
</feature>
<proteinExistence type="predicted"/>
<evidence type="ECO:0000259" key="9">
    <source>
        <dbReference type="PROSITE" id="PS50929"/>
    </source>
</evidence>
<dbReference type="Pfam" id="PF00005">
    <property type="entry name" value="ABC_tran"/>
    <property type="match status" value="1"/>
</dbReference>
<evidence type="ECO:0000256" key="2">
    <source>
        <dbReference type="ARBA" id="ARBA00022692"/>
    </source>
</evidence>
<dbReference type="InterPro" id="IPR027417">
    <property type="entry name" value="P-loop_NTPase"/>
</dbReference>
<dbReference type="SUPFAM" id="SSF52540">
    <property type="entry name" value="P-loop containing nucleoside triphosphate hydrolases"/>
    <property type="match status" value="1"/>
</dbReference>
<dbReference type="SUPFAM" id="SSF90123">
    <property type="entry name" value="ABC transporter transmembrane region"/>
    <property type="match status" value="1"/>
</dbReference>
<comment type="subcellular location">
    <subcellularLocation>
        <location evidence="1">Cell membrane</location>
        <topology evidence="1">Multi-pass membrane protein</topology>
    </subcellularLocation>
</comment>
<evidence type="ECO:0000256" key="5">
    <source>
        <dbReference type="ARBA" id="ARBA00022989"/>
    </source>
</evidence>
<organism evidence="10 11">
    <name type="scientific">Streptomyces lavenduligriseus</name>
    <dbReference type="NCBI Taxonomy" id="67315"/>
    <lineage>
        <taxon>Bacteria</taxon>
        <taxon>Bacillati</taxon>
        <taxon>Actinomycetota</taxon>
        <taxon>Actinomycetes</taxon>
        <taxon>Kitasatosporales</taxon>
        <taxon>Streptomycetaceae</taxon>
        <taxon>Streptomyces</taxon>
    </lineage>
</organism>
<dbReference type="InterPro" id="IPR036640">
    <property type="entry name" value="ABC1_TM_sf"/>
</dbReference>
<gene>
    <name evidence="10" type="ORF">M4438_26760</name>
</gene>
<evidence type="ECO:0000256" key="4">
    <source>
        <dbReference type="ARBA" id="ARBA00022840"/>
    </source>
</evidence>
<evidence type="ECO:0000256" key="6">
    <source>
        <dbReference type="ARBA" id="ARBA00023136"/>
    </source>
</evidence>
<keyword evidence="4 10" id="KW-0067">ATP-binding</keyword>
<feature type="transmembrane region" description="Helical" evidence="7">
    <location>
        <begin position="60"/>
        <end position="80"/>
    </location>
</feature>
<dbReference type="Proteomes" id="UP001202052">
    <property type="component" value="Unassembled WGS sequence"/>
</dbReference>
<evidence type="ECO:0000256" key="1">
    <source>
        <dbReference type="ARBA" id="ARBA00004651"/>
    </source>
</evidence>
<feature type="transmembrane region" description="Helical" evidence="7">
    <location>
        <begin position="257"/>
        <end position="276"/>
    </location>
</feature>
<keyword evidence="6 7" id="KW-0472">Membrane</keyword>
<feature type="transmembrane region" description="Helical" evidence="7">
    <location>
        <begin position="169"/>
        <end position="187"/>
    </location>
</feature>
<dbReference type="SMART" id="SM00382">
    <property type="entry name" value="AAA"/>
    <property type="match status" value="1"/>
</dbReference>
<dbReference type="InterPro" id="IPR003439">
    <property type="entry name" value="ABC_transporter-like_ATP-bd"/>
</dbReference>
<evidence type="ECO:0000256" key="3">
    <source>
        <dbReference type="ARBA" id="ARBA00022741"/>
    </source>
</evidence>
<name>A0ABT0NZZ7_9ACTN</name>
<evidence type="ECO:0000256" key="7">
    <source>
        <dbReference type="SAM" id="Phobius"/>
    </source>
</evidence>
<keyword evidence="11" id="KW-1185">Reference proteome</keyword>
<dbReference type="InterPro" id="IPR039421">
    <property type="entry name" value="Type_1_exporter"/>
</dbReference>
<keyword evidence="5 7" id="KW-1133">Transmembrane helix</keyword>